<dbReference type="AlphaFoldDB" id="N1Q0H0"/>
<dbReference type="SMART" id="SM00382">
    <property type="entry name" value="AAA"/>
    <property type="match status" value="1"/>
</dbReference>
<evidence type="ECO:0000256" key="1">
    <source>
        <dbReference type="ARBA" id="ARBA00004572"/>
    </source>
</evidence>
<feature type="domain" description="AAA+ ATPase" evidence="7">
    <location>
        <begin position="805"/>
        <end position="939"/>
    </location>
</feature>
<feature type="compositionally biased region" description="Acidic residues" evidence="6">
    <location>
        <begin position="308"/>
        <end position="324"/>
    </location>
</feature>
<feature type="compositionally biased region" description="Polar residues" evidence="6">
    <location>
        <begin position="1"/>
        <end position="21"/>
    </location>
</feature>
<gene>
    <name evidence="8" type="ORF">DOTSEDRAFT_67714</name>
</gene>
<evidence type="ECO:0000313" key="8">
    <source>
        <dbReference type="EMBL" id="EME48763.1"/>
    </source>
</evidence>
<reference evidence="8 9" key="2">
    <citation type="journal article" date="2012" name="PLoS Pathog.">
        <title>Diverse lifestyles and strategies of plant pathogenesis encoded in the genomes of eighteen Dothideomycetes fungi.</title>
        <authorList>
            <person name="Ohm R.A."/>
            <person name="Feau N."/>
            <person name="Henrissat B."/>
            <person name="Schoch C.L."/>
            <person name="Horwitz B.A."/>
            <person name="Barry K.W."/>
            <person name="Condon B.J."/>
            <person name="Copeland A.C."/>
            <person name="Dhillon B."/>
            <person name="Glaser F."/>
            <person name="Hesse C.N."/>
            <person name="Kosti I."/>
            <person name="LaButti K."/>
            <person name="Lindquist E.A."/>
            <person name="Lucas S."/>
            <person name="Salamov A.A."/>
            <person name="Bradshaw R.E."/>
            <person name="Ciuffetti L."/>
            <person name="Hamelin R.C."/>
            <person name="Kema G.H.J."/>
            <person name="Lawrence C."/>
            <person name="Scott J.A."/>
            <person name="Spatafora J.W."/>
            <person name="Turgeon B.G."/>
            <person name="de Wit P.J.G.M."/>
            <person name="Zhong S."/>
            <person name="Goodwin S.B."/>
            <person name="Grigoriev I.V."/>
        </authorList>
    </citation>
    <scope>NUCLEOTIDE SEQUENCE [LARGE SCALE GENOMIC DNA]</scope>
    <source>
        <strain evidence="9">NZE10 / CBS 128990</strain>
    </source>
</reference>
<evidence type="ECO:0000256" key="6">
    <source>
        <dbReference type="SAM" id="MobiDB-lite"/>
    </source>
</evidence>
<keyword evidence="3" id="KW-1000">Mitochondrion outer membrane</keyword>
<dbReference type="InterPro" id="IPR003593">
    <property type="entry name" value="AAA+_ATPase"/>
</dbReference>
<dbReference type="InterPro" id="IPR041569">
    <property type="entry name" value="AAA_lid_3"/>
</dbReference>
<dbReference type="GO" id="GO:0005524">
    <property type="term" value="F:ATP binding"/>
    <property type="evidence" value="ECO:0007669"/>
    <property type="project" value="UniProtKB-KW"/>
</dbReference>
<proteinExistence type="predicted"/>
<evidence type="ECO:0000259" key="7">
    <source>
        <dbReference type="SMART" id="SM00382"/>
    </source>
</evidence>
<evidence type="ECO:0000256" key="4">
    <source>
        <dbReference type="ARBA" id="ARBA00022840"/>
    </source>
</evidence>
<keyword evidence="3" id="KW-0472">Membrane</keyword>
<dbReference type="InterPro" id="IPR056027">
    <property type="entry name" value="DUF7608"/>
</dbReference>
<keyword evidence="4" id="KW-0067">ATP-binding</keyword>
<evidence type="ECO:0000256" key="3">
    <source>
        <dbReference type="ARBA" id="ARBA00022787"/>
    </source>
</evidence>
<feature type="region of interest" description="Disordered" evidence="6">
    <location>
        <begin position="161"/>
        <end position="187"/>
    </location>
</feature>
<dbReference type="Proteomes" id="UP000016933">
    <property type="component" value="Unassembled WGS sequence"/>
</dbReference>
<evidence type="ECO:0000256" key="2">
    <source>
        <dbReference type="ARBA" id="ARBA00022741"/>
    </source>
</evidence>
<dbReference type="Pfam" id="PF17862">
    <property type="entry name" value="AAA_lid_3"/>
    <property type="match status" value="1"/>
</dbReference>
<feature type="compositionally biased region" description="Basic and acidic residues" evidence="6">
    <location>
        <begin position="53"/>
        <end position="62"/>
    </location>
</feature>
<sequence length="1081" mass="118685">MRLTFTSTSSRADSTLQQICSLSERHSRTQPPFRSPAEQRTQPDAPSVIEQDAEPKTTESARKPGLGRPRRRRDNHASEPPEPPAIPQWFLEHNVKLQYDTVAPNRTAKNAQVLRCVDKETGHTLFTVPYYEAWPGELQQGKTATPEKKSLDQSFFDSKFAAPQSEEQSKATKQAPGPIISTPPSKEAYNDINPHALLRWTLLEAETAIVAGLSASSQAAQASSTAASRVDVSLICPDSDSHDQMDSIVEDLANITRSNVIRIDANDFAELTADYVGATSDAVGSFSNLAYDVFDGYTSTNAQAGPMVEEDEADEADEEEEDEESSGHDASDFSPGRNPIIEQLREAIMKRSGVRDALGKMDGIAIPIGMTVNAKVGRGASTPFRSLGNNSPFRSLGQADTPWEETRLQALLNSLLDAPALKQEKQLPSSQDSLRYRLKQSLLEGDTKLNMSVADLSYQALWRAWRSSPGCWLPDVAGLIAGHVNHQIGPEGPFRLEAAGQSGAAESSAAQPTRTIVHVRDLKDICNSRMGDAIVRNLVRVVQKRRRAGQEVIIVGSTAQDADDAGFANFGQDTDETEFRSIVVPPFFNMAKEEQTRLKSENLALGNATGSTYRRILEINIRNVQSMLRRLRPGDDTDLFSESSLRQLSFAGSRAMGQKVLAFDQVQRLVLTAIGLSQVHARFDVVNASHIGLSAFITAKADRTHQAWSEHKMEKDTVAAKAEAREEKANQKDDEKGSARIDKIKRNCNSHESRLLGGVVDPQNIKTGFTEVHATPETIDALKTMTSLSLLRPDAFKYGVLAADRLPGLMLYGPPGTGKTLLAKAVAKESKATVLEISGAQIYEKYVGEGEKMVKAVFSLAKKLSPCIVFIDEADAIFGSRSSAGNRNTHREIINQFLREWDGMDLHDVFIMVASNRPFDMDDAVLRRLPRRILIDLPVAKDRESILGIHLKDEQTDDSVNLSALSEQTPLYSGSDLKNLCVSAALACVREENELASSKEDERGFKLPERRTLSSRHFEKAIREISASISEDMGSLVAIRKFDEQFGDRKGRKKKTTYGFGTGDAGMIDENAALVRPAPPP</sequence>
<dbReference type="OrthoDB" id="39734at2759"/>
<dbReference type="eggNOG" id="KOG0737">
    <property type="taxonomic scope" value="Eukaryota"/>
</dbReference>
<dbReference type="InterPro" id="IPR003959">
    <property type="entry name" value="ATPase_AAA_core"/>
</dbReference>
<name>N1Q0H0_DOTSN</name>
<dbReference type="GO" id="GO:0005741">
    <property type="term" value="C:mitochondrial outer membrane"/>
    <property type="evidence" value="ECO:0007669"/>
    <property type="project" value="UniProtKB-SubCell"/>
</dbReference>
<feature type="region of interest" description="Disordered" evidence="6">
    <location>
        <begin position="300"/>
        <end position="338"/>
    </location>
</feature>
<dbReference type="PROSITE" id="PS00674">
    <property type="entry name" value="AAA"/>
    <property type="match status" value="1"/>
</dbReference>
<dbReference type="SUPFAM" id="SSF52540">
    <property type="entry name" value="P-loop containing nucleoside triphosphate hydrolases"/>
    <property type="match status" value="1"/>
</dbReference>
<dbReference type="EMBL" id="KB446535">
    <property type="protein sequence ID" value="EME48763.1"/>
    <property type="molecule type" value="Genomic_DNA"/>
</dbReference>
<keyword evidence="5" id="KW-0496">Mitochondrion</keyword>
<evidence type="ECO:0000256" key="5">
    <source>
        <dbReference type="ARBA" id="ARBA00023128"/>
    </source>
</evidence>
<evidence type="ECO:0000313" key="9">
    <source>
        <dbReference type="Proteomes" id="UP000016933"/>
    </source>
</evidence>
<dbReference type="PANTHER" id="PTHR45644">
    <property type="entry name" value="AAA ATPASE, PUTATIVE (AFU_ORTHOLOGUE AFUA_2G12920)-RELATED-RELATED"/>
    <property type="match status" value="1"/>
</dbReference>
<comment type="subcellular location">
    <subcellularLocation>
        <location evidence="1">Mitochondrion outer membrane</location>
        <topology evidence="1">Single-pass membrane protein</topology>
    </subcellularLocation>
</comment>
<dbReference type="Gene3D" id="3.40.50.300">
    <property type="entry name" value="P-loop containing nucleotide triphosphate hydrolases"/>
    <property type="match status" value="1"/>
</dbReference>
<dbReference type="InterPro" id="IPR027417">
    <property type="entry name" value="P-loop_NTPase"/>
</dbReference>
<dbReference type="InterPro" id="IPR051701">
    <property type="entry name" value="Mito_OM_Translocase_MSP1"/>
</dbReference>
<dbReference type="GO" id="GO:0016887">
    <property type="term" value="F:ATP hydrolysis activity"/>
    <property type="evidence" value="ECO:0007669"/>
    <property type="project" value="InterPro"/>
</dbReference>
<feature type="region of interest" description="Disordered" evidence="6">
    <location>
        <begin position="1"/>
        <end position="88"/>
    </location>
</feature>
<dbReference type="Gene3D" id="1.10.8.60">
    <property type="match status" value="1"/>
</dbReference>
<accession>N1Q0H0</accession>
<organism evidence="8 9">
    <name type="scientific">Dothistroma septosporum (strain NZE10 / CBS 128990)</name>
    <name type="common">Red band needle blight fungus</name>
    <name type="synonym">Mycosphaerella pini</name>
    <dbReference type="NCBI Taxonomy" id="675120"/>
    <lineage>
        <taxon>Eukaryota</taxon>
        <taxon>Fungi</taxon>
        <taxon>Dikarya</taxon>
        <taxon>Ascomycota</taxon>
        <taxon>Pezizomycotina</taxon>
        <taxon>Dothideomycetes</taxon>
        <taxon>Dothideomycetidae</taxon>
        <taxon>Mycosphaerellales</taxon>
        <taxon>Mycosphaerellaceae</taxon>
        <taxon>Dothistroma</taxon>
    </lineage>
</organism>
<dbReference type="InterPro" id="IPR003960">
    <property type="entry name" value="ATPase_AAA_CS"/>
</dbReference>
<dbReference type="OMA" id="RNCNSHE"/>
<keyword evidence="9" id="KW-1185">Reference proteome</keyword>
<dbReference type="HOGENOM" id="CLU_004223_1_1_1"/>
<keyword evidence="2" id="KW-0547">Nucleotide-binding</keyword>
<protein>
    <recommendedName>
        <fullName evidence="7">AAA+ ATPase domain-containing protein</fullName>
    </recommendedName>
</protein>
<dbReference type="Pfam" id="PF00004">
    <property type="entry name" value="AAA"/>
    <property type="match status" value="1"/>
</dbReference>
<dbReference type="PANTHER" id="PTHR45644:SF56">
    <property type="entry name" value="AAA ATPASE, PUTATIVE (AFU_ORTHOLOGUE AFUA_2G12920)-RELATED"/>
    <property type="match status" value="1"/>
</dbReference>
<reference evidence="9" key="1">
    <citation type="journal article" date="2012" name="PLoS Genet.">
        <title>The genomes of the fungal plant pathogens Cladosporium fulvum and Dothistroma septosporum reveal adaptation to different hosts and lifestyles but also signatures of common ancestry.</title>
        <authorList>
            <person name="de Wit P.J.G.M."/>
            <person name="van der Burgt A."/>
            <person name="Oekmen B."/>
            <person name="Stergiopoulos I."/>
            <person name="Abd-Elsalam K.A."/>
            <person name="Aerts A.L."/>
            <person name="Bahkali A.H."/>
            <person name="Beenen H.G."/>
            <person name="Chettri P."/>
            <person name="Cox M.P."/>
            <person name="Datema E."/>
            <person name="de Vries R.P."/>
            <person name="Dhillon B."/>
            <person name="Ganley A.R."/>
            <person name="Griffiths S.A."/>
            <person name="Guo Y."/>
            <person name="Hamelin R.C."/>
            <person name="Henrissat B."/>
            <person name="Kabir M.S."/>
            <person name="Jashni M.K."/>
            <person name="Kema G."/>
            <person name="Klaubauf S."/>
            <person name="Lapidus A."/>
            <person name="Levasseur A."/>
            <person name="Lindquist E."/>
            <person name="Mehrabi R."/>
            <person name="Ohm R.A."/>
            <person name="Owen T.J."/>
            <person name="Salamov A."/>
            <person name="Schwelm A."/>
            <person name="Schijlen E."/>
            <person name="Sun H."/>
            <person name="van den Burg H.A."/>
            <person name="van Ham R.C.H.J."/>
            <person name="Zhang S."/>
            <person name="Goodwin S.B."/>
            <person name="Grigoriev I.V."/>
            <person name="Collemare J."/>
            <person name="Bradshaw R.E."/>
        </authorList>
    </citation>
    <scope>NUCLEOTIDE SEQUENCE [LARGE SCALE GENOMIC DNA]</scope>
    <source>
        <strain evidence="9">NZE10 / CBS 128990</strain>
    </source>
</reference>
<dbReference type="STRING" id="675120.N1Q0H0"/>
<dbReference type="Pfam" id="PF24581">
    <property type="entry name" value="DUF7608"/>
    <property type="match status" value="1"/>
</dbReference>